<evidence type="ECO:0000313" key="6">
    <source>
        <dbReference type="Proteomes" id="UP000309676"/>
    </source>
</evidence>
<dbReference type="EMBL" id="VCIW01000021">
    <property type="protein sequence ID" value="TLS49411.1"/>
    <property type="molecule type" value="Genomic_DNA"/>
</dbReference>
<comment type="similarity">
    <text evidence="2">Belongs to the acyltransferase 3 family.</text>
</comment>
<evidence type="ECO:0000259" key="4">
    <source>
        <dbReference type="Pfam" id="PF01757"/>
    </source>
</evidence>
<protein>
    <submittedName>
        <fullName evidence="5">Acyltransferase</fullName>
    </submittedName>
</protein>
<feature type="transmembrane region" description="Helical" evidence="3">
    <location>
        <begin position="322"/>
        <end position="339"/>
    </location>
</feature>
<feature type="transmembrane region" description="Helical" evidence="3">
    <location>
        <begin position="345"/>
        <end position="367"/>
    </location>
</feature>
<keyword evidence="3" id="KW-0472">Membrane</keyword>
<feature type="transmembrane region" description="Helical" evidence="3">
    <location>
        <begin position="99"/>
        <end position="121"/>
    </location>
</feature>
<feature type="domain" description="Acyltransferase 3" evidence="4">
    <location>
        <begin position="6"/>
        <end position="360"/>
    </location>
</feature>
<accession>A0A5R9G0V6</accession>
<dbReference type="InterPro" id="IPR050879">
    <property type="entry name" value="Acyltransferase_3"/>
</dbReference>
<comment type="caution">
    <text evidence="5">The sequence shown here is derived from an EMBL/GenBank/DDBJ whole genome shotgun (WGS) entry which is preliminary data.</text>
</comment>
<dbReference type="OrthoDB" id="290051at2"/>
<evidence type="ECO:0000256" key="2">
    <source>
        <dbReference type="ARBA" id="ARBA00007400"/>
    </source>
</evidence>
<dbReference type="InterPro" id="IPR002656">
    <property type="entry name" value="Acyl_transf_3_dom"/>
</dbReference>
<gene>
    <name evidence="5" type="ORF">FE782_25165</name>
</gene>
<keyword evidence="3" id="KW-1133">Transmembrane helix</keyword>
<feature type="transmembrane region" description="Helical" evidence="3">
    <location>
        <begin position="141"/>
        <end position="163"/>
    </location>
</feature>
<keyword evidence="3" id="KW-0812">Transmembrane</keyword>
<reference evidence="5 6" key="1">
    <citation type="submission" date="2019-05" db="EMBL/GenBank/DDBJ databases">
        <authorList>
            <person name="Narsing Rao M.P."/>
            <person name="Li W.J."/>
        </authorList>
    </citation>
    <scope>NUCLEOTIDE SEQUENCE [LARGE SCALE GENOMIC DNA]</scope>
    <source>
        <strain evidence="5 6">SYSU_K30003</strain>
    </source>
</reference>
<keyword evidence="5" id="KW-0808">Transferase</keyword>
<feature type="transmembrane region" description="Helical" evidence="3">
    <location>
        <begin position="225"/>
        <end position="241"/>
    </location>
</feature>
<name>A0A5R9G0V6_9BACL</name>
<feature type="transmembrane region" description="Helical" evidence="3">
    <location>
        <begin position="62"/>
        <end position="79"/>
    </location>
</feature>
<evidence type="ECO:0000256" key="1">
    <source>
        <dbReference type="ARBA" id="ARBA00004370"/>
    </source>
</evidence>
<feature type="transmembrane region" description="Helical" evidence="3">
    <location>
        <begin position="282"/>
        <end position="302"/>
    </location>
</feature>
<evidence type="ECO:0000256" key="3">
    <source>
        <dbReference type="SAM" id="Phobius"/>
    </source>
</evidence>
<feature type="transmembrane region" description="Helical" evidence="3">
    <location>
        <begin position="12"/>
        <end position="31"/>
    </location>
</feature>
<dbReference type="AlphaFoldDB" id="A0A5R9G0V6"/>
<organism evidence="5 6">
    <name type="scientific">Paenibacillus antri</name>
    <dbReference type="NCBI Taxonomy" id="2582848"/>
    <lineage>
        <taxon>Bacteria</taxon>
        <taxon>Bacillati</taxon>
        <taxon>Bacillota</taxon>
        <taxon>Bacilli</taxon>
        <taxon>Bacillales</taxon>
        <taxon>Paenibacillaceae</taxon>
        <taxon>Paenibacillus</taxon>
    </lineage>
</organism>
<keyword evidence="6" id="KW-1185">Reference proteome</keyword>
<feature type="transmembrane region" description="Helical" evidence="3">
    <location>
        <begin position="184"/>
        <end position="205"/>
    </location>
</feature>
<proteinExistence type="inferred from homology"/>
<evidence type="ECO:0000313" key="5">
    <source>
        <dbReference type="EMBL" id="TLS49411.1"/>
    </source>
</evidence>
<feature type="transmembrane region" description="Helical" evidence="3">
    <location>
        <begin position="253"/>
        <end position="276"/>
    </location>
</feature>
<keyword evidence="5" id="KW-0012">Acyltransferase</keyword>
<dbReference type="GO" id="GO:0016747">
    <property type="term" value="F:acyltransferase activity, transferring groups other than amino-acyl groups"/>
    <property type="evidence" value="ECO:0007669"/>
    <property type="project" value="InterPro"/>
</dbReference>
<dbReference type="RefSeq" id="WP_138197128.1">
    <property type="nucleotide sequence ID" value="NZ_VCIW01000021.1"/>
</dbReference>
<sequence>MSNRIESFDSVRGIASMVVVIFHCLISFPLFHDSYYSNKHVSSFLELFTNTPLHLVWAGKEAVLLFFILSGFVLALPFLKERPPAYASFAIKRFFRIYIPYIVVMAVSCILLVLFAQYQPIESLSHTYNERWNHPLDMKALTSYLLMINYDLTNVNGVVWTLFHEMRISFVFPLIMLVVARNSLFRSFTALFVMIAIAYVGLGFLSNYATTGLLSAFIFSVRESVYYMLFFALGAFLAKYKDVIAKSLQRAPFPLKAGVLLLAISTVSGRWLYWFVDALPPFVLDVVSAAGILAMFSCILSMKRLDRVLSGGVLMFLGKISYSLYLVHIPVLMLVGSYAGRLLPLPVAFAFVPAVSVIAAAFVYKYVEQPAIWAGRSVAKHMDTKKRNFVRKEHSVHI</sequence>
<dbReference type="Proteomes" id="UP000309676">
    <property type="component" value="Unassembled WGS sequence"/>
</dbReference>
<dbReference type="Pfam" id="PF01757">
    <property type="entry name" value="Acyl_transf_3"/>
    <property type="match status" value="1"/>
</dbReference>
<dbReference type="PANTHER" id="PTHR23028">
    <property type="entry name" value="ACETYLTRANSFERASE"/>
    <property type="match status" value="1"/>
</dbReference>
<comment type="subcellular location">
    <subcellularLocation>
        <location evidence="1">Membrane</location>
    </subcellularLocation>
</comment>